<dbReference type="InterPro" id="IPR000515">
    <property type="entry name" value="MetI-like"/>
</dbReference>
<dbReference type="GO" id="GO:0005886">
    <property type="term" value="C:plasma membrane"/>
    <property type="evidence" value="ECO:0007669"/>
    <property type="project" value="UniProtKB-SubCell"/>
</dbReference>
<evidence type="ECO:0000256" key="7">
    <source>
        <dbReference type="RuleBase" id="RU363032"/>
    </source>
</evidence>
<feature type="transmembrane region" description="Helical" evidence="7">
    <location>
        <begin position="257"/>
        <end position="277"/>
    </location>
</feature>
<feature type="transmembrane region" description="Helical" evidence="7">
    <location>
        <begin position="6"/>
        <end position="24"/>
    </location>
</feature>
<organism evidence="9 10">
    <name type="scientific">Clostridium thermosuccinogenes</name>
    <dbReference type="NCBI Taxonomy" id="84032"/>
    <lineage>
        <taxon>Bacteria</taxon>
        <taxon>Bacillati</taxon>
        <taxon>Bacillota</taxon>
        <taxon>Clostridia</taxon>
        <taxon>Eubacteriales</taxon>
        <taxon>Clostridiaceae</taxon>
        <taxon>Clostridium</taxon>
    </lineage>
</organism>
<evidence type="ECO:0000259" key="8">
    <source>
        <dbReference type="PROSITE" id="PS50928"/>
    </source>
</evidence>
<dbReference type="Proteomes" id="UP000236151">
    <property type="component" value="Unassembled WGS sequence"/>
</dbReference>
<evidence type="ECO:0000313" key="9">
    <source>
        <dbReference type="EMBL" id="PNU01292.1"/>
    </source>
</evidence>
<proteinExistence type="inferred from homology"/>
<dbReference type="EMBL" id="NIOJ01000003">
    <property type="protein sequence ID" value="PNU01292.1"/>
    <property type="molecule type" value="Genomic_DNA"/>
</dbReference>
<dbReference type="RefSeq" id="WP_103080148.1">
    <property type="nucleotide sequence ID" value="NZ_CP021850.1"/>
</dbReference>
<evidence type="ECO:0000313" key="10">
    <source>
        <dbReference type="Proteomes" id="UP000236151"/>
    </source>
</evidence>
<keyword evidence="5 7" id="KW-1133">Transmembrane helix</keyword>
<gene>
    <name evidence="9" type="ORF">CDQ84_02185</name>
</gene>
<dbReference type="Pfam" id="PF00528">
    <property type="entry name" value="BPD_transp_1"/>
    <property type="match status" value="1"/>
</dbReference>
<keyword evidence="10" id="KW-1185">Reference proteome</keyword>
<protein>
    <submittedName>
        <fullName evidence="9">Protein lplB</fullName>
    </submittedName>
</protein>
<dbReference type="InterPro" id="IPR035906">
    <property type="entry name" value="MetI-like_sf"/>
</dbReference>
<dbReference type="Gene3D" id="1.10.3720.10">
    <property type="entry name" value="MetI-like"/>
    <property type="match status" value="1"/>
</dbReference>
<comment type="subcellular location">
    <subcellularLocation>
        <location evidence="1 7">Cell membrane</location>
        <topology evidence="1 7">Multi-pass membrane protein</topology>
    </subcellularLocation>
</comment>
<dbReference type="InterPro" id="IPR050809">
    <property type="entry name" value="UgpAE/MalFG_permease"/>
</dbReference>
<keyword evidence="2 7" id="KW-0813">Transport</keyword>
<comment type="caution">
    <text evidence="9">The sequence shown here is derived from an EMBL/GenBank/DDBJ whole genome shotgun (WGS) entry which is preliminary data.</text>
</comment>
<evidence type="ECO:0000256" key="6">
    <source>
        <dbReference type="ARBA" id="ARBA00023136"/>
    </source>
</evidence>
<dbReference type="PANTHER" id="PTHR43227">
    <property type="entry name" value="BLL4140 PROTEIN"/>
    <property type="match status" value="1"/>
</dbReference>
<name>A0A2K2F6E4_9CLOT</name>
<keyword evidence="4 7" id="KW-0812">Transmembrane</keyword>
<sequence>MLLPCVIMLVIFNYIPMYGVKIAFQKFIPARGMFGEQTWVGLKNLTYIFKMQDFYIALRNTIFISFMKLFLGMLTSIIFAILLNELRNNKLKRTIQTAVYLPHFLSWIILAGVFVDIFSPSYGIINKLIKALGFEPIFFLGSNKWFPAVLIGTEVWKEFGFGTIVYLAAIVSIDPSLYESAIVDGANKWRQIWHITIPGLLPIIILLSLLNIGSILNGNFDQVFNLYSPQVYRSGDILDTLIYRVGLLDANYSLSTAIGLFKSLVSLVLISTSYYLAYKVADYRIF</sequence>
<feature type="transmembrane region" description="Helical" evidence="7">
    <location>
        <begin position="61"/>
        <end position="84"/>
    </location>
</feature>
<dbReference type="KEGG" id="cthd:CDO33_11105"/>
<feature type="transmembrane region" description="Helical" evidence="7">
    <location>
        <begin position="195"/>
        <end position="216"/>
    </location>
</feature>
<dbReference type="OrthoDB" id="384651at2"/>
<dbReference type="CDD" id="cd06261">
    <property type="entry name" value="TM_PBP2"/>
    <property type="match status" value="1"/>
</dbReference>
<dbReference type="GO" id="GO:0055085">
    <property type="term" value="P:transmembrane transport"/>
    <property type="evidence" value="ECO:0007669"/>
    <property type="project" value="InterPro"/>
</dbReference>
<comment type="similarity">
    <text evidence="7">Belongs to the binding-protein-dependent transport system permease family.</text>
</comment>
<accession>A0A2K2F6E4</accession>
<feature type="transmembrane region" description="Helical" evidence="7">
    <location>
        <begin position="104"/>
        <end position="125"/>
    </location>
</feature>
<keyword evidence="6 7" id="KW-0472">Membrane</keyword>
<dbReference type="AlphaFoldDB" id="A0A2K2F6E4"/>
<dbReference type="PROSITE" id="PS50928">
    <property type="entry name" value="ABC_TM1"/>
    <property type="match status" value="1"/>
</dbReference>
<evidence type="ECO:0000256" key="4">
    <source>
        <dbReference type="ARBA" id="ARBA00022692"/>
    </source>
</evidence>
<evidence type="ECO:0000256" key="5">
    <source>
        <dbReference type="ARBA" id="ARBA00022989"/>
    </source>
</evidence>
<feature type="domain" description="ABC transmembrane type-1" evidence="8">
    <location>
        <begin position="58"/>
        <end position="273"/>
    </location>
</feature>
<keyword evidence="3" id="KW-1003">Cell membrane</keyword>
<evidence type="ECO:0000256" key="2">
    <source>
        <dbReference type="ARBA" id="ARBA00022448"/>
    </source>
</evidence>
<evidence type="ECO:0000256" key="3">
    <source>
        <dbReference type="ARBA" id="ARBA00022475"/>
    </source>
</evidence>
<dbReference type="SUPFAM" id="SSF161098">
    <property type="entry name" value="MetI-like"/>
    <property type="match status" value="1"/>
</dbReference>
<dbReference type="PANTHER" id="PTHR43227:SF11">
    <property type="entry name" value="BLL4140 PROTEIN"/>
    <property type="match status" value="1"/>
</dbReference>
<evidence type="ECO:0000256" key="1">
    <source>
        <dbReference type="ARBA" id="ARBA00004651"/>
    </source>
</evidence>
<reference evidence="9 10" key="1">
    <citation type="submission" date="2017-06" db="EMBL/GenBank/DDBJ databases">
        <title>Investigating the central metabolism of Clostridium thermosuccinogenes.</title>
        <authorList>
            <person name="Koendjbiharie J.G."/>
            <person name="van Kranenburg R."/>
        </authorList>
    </citation>
    <scope>NUCLEOTIDE SEQUENCE [LARGE SCALE GENOMIC DNA]</scope>
    <source>
        <strain evidence="9 10">DSM 5806</strain>
    </source>
</reference>